<reference evidence="2 3" key="1">
    <citation type="submission" date="2017-07" db="EMBL/GenBank/DDBJ databases">
        <title>Recovery of genomes from metagenomes via a dereplication, aggregation, and scoring strategy.</title>
        <authorList>
            <person name="Sieber C.M."/>
            <person name="Probst A.J."/>
            <person name="Sharrar A."/>
            <person name="Thomas B.C."/>
            <person name="Hess M."/>
            <person name="Tringe S.G."/>
            <person name="Banfield J.F."/>
        </authorList>
    </citation>
    <scope>NUCLEOTIDE SEQUENCE [LARGE SCALE GENOMIC DNA]</scope>
    <source>
        <strain evidence="2">JGI_Cruoil_03_44_89</strain>
    </source>
</reference>
<evidence type="ECO:0008006" key="4">
    <source>
        <dbReference type="Google" id="ProtNLM"/>
    </source>
</evidence>
<keyword evidence="1" id="KW-0472">Membrane</keyword>
<feature type="transmembrane region" description="Helical" evidence="1">
    <location>
        <begin position="181"/>
        <end position="200"/>
    </location>
</feature>
<dbReference type="Proteomes" id="UP000215215">
    <property type="component" value="Unassembled WGS sequence"/>
</dbReference>
<feature type="transmembrane region" description="Helical" evidence="1">
    <location>
        <begin position="16"/>
        <end position="33"/>
    </location>
</feature>
<sequence length="202" mass="22659">MKTKEYRFSTEKGITARKMLHLITVLVPIYYIFGSKASLIRVLFPITGLFIIAEAARLYIKPVRQIFLRIFGPMLWKDEERGFTAATRWFIAASIVCGYFPKNIAILTLFFVAISDTAAYTVGRFFGKREIVKGKTLGGTLAFFITAVVIVLFSPLPKIISIPSAFIATAVELIPRYDDNLSIPLITGIVLWIMVWLMGVPA</sequence>
<evidence type="ECO:0000256" key="1">
    <source>
        <dbReference type="SAM" id="Phobius"/>
    </source>
</evidence>
<comment type="caution">
    <text evidence="2">The sequence shown here is derived from an EMBL/GenBank/DDBJ whole genome shotgun (WGS) entry which is preliminary data.</text>
</comment>
<dbReference type="PANTHER" id="PTHR31303">
    <property type="entry name" value="CTP-DEPENDENT DIACYLGLYCEROL KINASE 1"/>
    <property type="match status" value="1"/>
</dbReference>
<keyword evidence="1" id="KW-1133">Transmembrane helix</keyword>
<evidence type="ECO:0000313" key="3">
    <source>
        <dbReference type="Proteomes" id="UP000215215"/>
    </source>
</evidence>
<accession>A0A235BNI8</accession>
<feature type="transmembrane region" description="Helical" evidence="1">
    <location>
        <begin position="138"/>
        <end position="156"/>
    </location>
</feature>
<dbReference type="GO" id="GO:0004143">
    <property type="term" value="F:ATP-dependent diacylglycerol kinase activity"/>
    <property type="evidence" value="ECO:0007669"/>
    <property type="project" value="InterPro"/>
</dbReference>
<protein>
    <recommendedName>
        <fullName evidence="4">Phosphatidate cytidylyltransferase</fullName>
    </recommendedName>
</protein>
<organism evidence="2 3">
    <name type="scientific">candidate division WOR-3 bacterium JGI_Cruoil_03_44_89</name>
    <dbReference type="NCBI Taxonomy" id="1973748"/>
    <lineage>
        <taxon>Bacteria</taxon>
        <taxon>Bacteria division WOR-3</taxon>
    </lineage>
</organism>
<proteinExistence type="predicted"/>
<keyword evidence="1" id="KW-0812">Transmembrane</keyword>
<feature type="transmembrane region" description="Helical" evidence="1">
    <location>
        <begin position="107"/>
        <end position="126"/>
    </location>
</feature>
<dbReference type="PANTHER" id="PTHR31303:SF1">
    <property type="entry name" value="CTP-DEPENDENT DIACYLGLYCEROL KINASE 1"/>
    <property type="match status" value="1"/>
</dbReference>
<dbReference type="InterPro" id="IPR037997">
    <property type="entry name" value="Dgk1-like"/>
</dbReference>
<name>A0A235BNI8_UNCW3</name>
<dbReference type="EMBL" id="NOZQ01000216">
    <property type="protein sequence ID" value="OYD13756.1"/>
    <property type="molecule type" value="Genomic_DNA"/>
</dbReference>
<evidence type="ECO:0000313" key="2">
    <source>
        <dbReference type="EMBL" id="OYD13756.1"/>
    </source>
</evidence>
<gene>
    <name evidence="2" type="ORF">CH333_10045</name>
</gene>
<dbReference type="AlphaFoldDB" id="A0A235BNI8"/>